<protein>
    <submittedName>
        <fullName evidence="6">Crp/Fnr family transcriptional regulator</fullName>
    </submittedName>
</protein>
<dbReference type="GO" id="GO:0003677">
    <property type="term" value="F:DNA binding"/>
    <property type="evidence" value="ECO:0007669"/>
    <property type="project" value="UniProtKB-KW"/>
</dbReference>
<gene>
    <name evidence="6" type="ORF">IAD15_08305</name>
</gene>
<evidence type="ECO:0000313" key="7">
    <source>
        <dbReference type="Proteomes" id="UP000824175"/>
    </source>
</evidence>
<dbReference type="PROSITE" id="PS50042">
    <property type="entry name" value="CNMP_BINDING_3"/>
    <property type="match status" value="1"/>
</dbReference>
<evidence type="ECO:0000259" key="5">
    <source>
        <dbReference type="PROSITE" id="PS51063"/>
    </source>
</evidence>
<dbReference type="InterPro" id="IPR000595">
    <property type="entry name" value="cNMP-bd_dom"/>
</dbReference>
<keyword evidence="3" id="KW-0804">Transcription</keyword>
<dbReference type="SUPFAM" id="SSF46785">
    <property type="entry name" value="Winged helix' DNA-binding domain"/>
    <property type="match status" value="1"/>
</dbReference>
<dbReference type="InterPro" id="IPR014710">
    <property type="entry name" value="RmlC-like_jellyroll"/>
</dbReference>
<reference evidence="6" key="1">
    <citation type="submission" date="2020-10" db="EMBL/GenBank/DDBJ databases">
        <authorList>
            <person name="Gilroy R."/>
        </authorList>
    </citation>
    <scope>NUCLEOTIDE SEQUENCE</scope>
    <source>
        <strain evidence="6">CHK195-11698</strain>
    </source>
</reference>
<dbReference type="Proteomes" id="UP000824175">
    <property type="component" value="Unassembled WGS sequence"/>
</dbReference>
<dbReference type="GO" id="GO:0006355">
    <property type="term" value="P:regulation of DNA-templated transcription"/>
    <property type="evidence" value="ECO:0007669"/>
    <property type="project" value="InterPro"/>
</dbReference>
<organism evidence="6 7">
    <name type="scientific">Candidatus Fimiplasma intestinipullorum</name>
    <dbReference type="NCBI Taxonomy" id="2840825"/>
    <lineage>
        <taxon>Bacteria</taxon>
        <taxon>Bacillati</taxon>
        <taxon>Bacillota</taxon>
        <taxon>Clostridia</taxon>
        <taxon>Eubacteriales</taxon>
        <taxon>Candidatus Fimiplasma</taxon>
    </lineage>
</organism>
<comment type="caution">
    <text evidence="6">The sequence shown here is derived from an EMBL/GenBank/DDBJ whole genome shotgun (WGS) entry which is preliminary data.</text>
</comment>
<dbReference type="InterPro" id="IPR018490">
    <property type="entry name" value="cNMP-bd_dom_sf"/>
</dbReference>
<feature type="domain" description="Cyclic nucleotide-binding" evidence="4">
    <location>
        <begin position="11"/>
        <end position="99"/>
    </location>
</feature>
<evidence type="ECO:0000313" key="6">
    <source>
        <dbReference type="EMBL" id="HIU14055.1"/>
    </source>
</evidence>
<dbReference type="SMART" id="SM00100">
    <property type="entry name" value="cNMP"/>
    <property type="match status" value="1"/>
</dbReference>
<dbReference type="SUPFAM" id="SSF51206">
    <property type="entry name" value="cAMP-binding domain-like"/>
    <property type="match status" value="1"/>
</dbReference>
<dbReference type="AlphaFoldDB" id="A0A9D1HP01"/>
<evidence type="ECO:0000259" key="4">
    <source>
        <dbReference type="PROSITE" id="PS50042"/>
    </source>
</evidence>
<evidence type="ECO:0000256" key="1">
    <source>
        <dbReference type="ARBA" id="ARBA00023015"/>
    </source>
</evidence>
<dbReference type="CDD" id="cd00038">
    <property type="entry name" value="CAP_ED"/>
    <property type="match status" value="1"/>
</dbReference>
<name>A0A9D1HP01_9FIRM</name>
<dbReference type="Pfam" id="PF13545">
    <property type="entry name" value="HTH_Crp_2"/>
    <property type="match status" value="1"/>
</dbReference>
<evidence type="ECO:0000256" key="2">
    <source>
        <dbReference type="ARBA" id="ARBA00023125"/>
    </source>
</evidence>
<dbReference type="EMBL" id="DVMJ01000069">
    <property type="protein sequence ID" value="HIU14055.1"/>
    <property type="molecule type" value="Genomic_DNA"/>
</dbReference>
<sequence>MEIDDLAIRFVLKDDLLSLRKVLCDRFLIQEYPKGHCFNRAGTTSDYLYFILDGQVDVYTLNEQGYVRLIGIHQRNTLFNLDNLVNEPAIITTIANTKVTGICVTMNDLLTVLKEHPEHYALLLSYLSKVLRLMCYDAIEQSIRDVKTRLLHFLLLYAHNNESMKIPFSQQRIASAINASRIQVARILAELKASGVIELHRNSVVICSLDGLLEALEERNECA</sequence>
<evidence type="ECO:0000256" key="3">
    <source>
        <dbReference type="ARBA" id="ARBA00023163"/>
    </source>
</evidence>
<dbReference type="PROSITE" id="PS51063">
    <property type="entry name" value="HTH_CRP_2"/>
    <property type="match status" value="1"/>
</dbReference>
<dbReference type="InterPro" id="IPR012318">
    <property type="entry name" value="HTH_CRP"/>
</dbReference>
<proteinExistence type="predicted"/>
<reference evidence="6" key="2">
    <citation type="journal article" date="2021" name="PeerJ">
        <title>Extensive microbial diversity within the chicken gut microbiome revealed by metagenomics and culture.</title>
        <authorList>
            <person name="Gilroy R."/>
            <person name="Ravi A."/>
            <person name="Getino M."/>
            <person name="Pursley I."/>
            <person name="Horton D.L."/>
            <person name="Alikhan N.F."/>
            <person name="Baker D."/>
            <person name="Gharbi K."/>
            <person name="Hall N."/>
            <person name="Watson M."/>
            <person name="Adriaenssens E.M."/>
            <person name="Foster-Nyarko E."/>
            <person name="Jarju S."/>
            <person name="Secka A."/>
            <person name="Antonio M."/>
            <person name="Oren A."/>
            <person name="Chaudhuri R.R."/>
            <person name="La Ragione R."/>
            <person name="Hildebrand F."/>
            <person name="Pallen M.J."/>
        </authorList>
    </citation>
    <scope>NUCLEOTIDE SEQUENCE</scope>
    <source>
        <strain evidence="6">CHK195-11698</strain>
    </source>
</reference>
<dbReference type="InterPro" id="IPR036390">
    <property type="entry name" value="WH_DNA-bd_sf"/>
</dbReference>
<dbReference type="Pfam" id="PF00027">
    <property type="entry name" value="cNMP_binding"/>
    <property type="match status" value="1"/>
</dbReference>
<dbReference type="Gene3D" id="2.60.120.10">
    <property type="entry name" value="Jelly Rolls"/>
    <property type="match status" value="1"/>
</dbReference>
<feature type="domain" description="HTH crp-type" evidence="5">
    <location>
        <begin position="144"/>
        <end position="210"/>
    </location>
</feature>
<keyword evidence="2" id="KW-0238">DNA-binding</keyword>
<keyword evidence="1" id="KW-0805">Transcription regulation</keyword>
<accession>A0A9D1HP01</accession>